<evidence type="ECO:0000313" key="2">
    <source>
        <dbReference type="Proteomes" id="UP000499080"/>
    </source>
</evidence>
<dbReference type="AlphaFoldDB" id="A0A4Y2BV15"/>
<reference evidence="1 2" key="1">
    <citation type="journal article" date="2019" name="Sci. Rep.">
        <title>Orb-weaving spider Araneus ventricosus genome elucidates the spidroin gene catalogue.</title>
        <authorList>
            <person name="Kono N."/>
            <person name="Nakamura H."/>
            <person name="Ohtoshi R."/>
            <person name="Moran D.A.P."/>
            <person name="Shinohara A."/>
            <person name="Yoshida Y."/>
            <person name="Fujiwara M."/>
            <person name="Mori M."/>
            <person name="Tomita M."/>
            <person name="Arakawa K."/>
        </authorList>
    </citation>
    <scope>NUCLEOTIDE SEQUENCE [LARGE SCALE GENOMIC DNA]</scope>
</reference>
<dbReference type="OrthoDB" id="10504501at2759"/>
<accession>A0A4Y2BV15</accession>
<dbReference type="Proteomes" id="UP000499080">
    <property type="component" value="Unassembled WGS sequence"/>
</dbReference>
<gene>
    <name evidence="1" type="ORF">AVEN_37754_1</name>
</gene>
<protein>
    <submittedName>
        <fullName evidence="1">Uncharacterized protein</fullName>
    </submittedName>
</protein>
<name>A0A4Y2BV15_ARAVE</name>
<evidence type="ECO:0000313" key="1">
    <source>
        <dbReference type="EMBL" id="GBL95305.1"/>
    </source>
</evidence>
<proteinExistence type="predicted"/>
<dbReference type="EMBL" id="BGPR01000110">
    <property type="protein sequence ID" value="GBL95305.1"/>
    <property type="molecule type" value="Genomic_DNA"/>
</dbReference>
<comment type="caution">
    <text evidence="1">The sequence shown here is derived from an EMBL/GenBank/DDBJ whole genome shotgun (WGS) entry which is preliminary data.</text>
</comment>
<sequence length="129" mass="14638">MKHTSSYPYRAVIGSSGEKKEEKKTRVIAPLSSQGQALSAEDAIIAIVKRSVCLCCIPCKDTRDSDDWTSVICMTTKARAVVFTFWTQFPSGPFPRFRFYSNFVNVTCFVCFINEEELFESEINDARIK</sequence>
<keyword evidence="2" id="KW-1185">Reference proteome</keyword>
<organism evidence="1 2">
    <name type="scientific">Araneus ventricosus</name>
    <name type="common">Orbweaver spider</name>
    <name type="synonym">Epeira ventricosa</name>
    <dbReference type="NCBI Taxonomy" id="182803"/>
    <lineage>
        <taxon>Eukaryota</taxon>
        <taxon>Metazoa</taxon>
        <taxon>Ecdysozoa</taxon>
        <taxon>Arthropoda</taxon>
        <taxon>Chelicerata</taxon>
        <taxon>Arachnida</taxon>
        <taxon>Araneae</taxon>
        <taxon>Araneomorphae</taxon>
        <taxon>Entelegynae</taxon>
        <taxon>Araneoidea</taxon>
        <taxon>Araneidae</taxon>
        <taxon>Araneus</taxon>
    </lineage>
</organism>